<dbReference type="Proteomes" id="UP000294325">
    <property type="component" value="Chromosome"/>
</dbReference>
<evidence type="ECO:0000313" key="2">
    <source>
        <dbReference type="Proteomes" id="UP000294325"/>
    </source>
</evidence>
<reference evidence="1 2" key="1">
    <citation type="submission" date="2019-03" db="EMBL/GenBank/DDBJ databases">
        <title>The genome sequence of Nitrosococcus wardiae strain D1FHST reveals the archetypal metabolic capacity of ammonia-oxidizing Gammaproteobacteria.</title>
        <authorList>
            <person name="Wang L."/>
            <person name="Lim C.K."/>
            <person name="Hanson T.E."/>
            <person name="Dang H."/>
            <person name="Klotz M.G."/>
        </authorList>
    </citation>
    <scope>NUCLEOTIDE SEQUENCE [LARGE SCALE GENOMIC DNA]</scope>
    <source>
        <strain evidence="1 2">D1FHS</strain>
    </source>
</reference>
<dbReference type="InterPro" id="IPR013783">
    <property type="entry name" value="Ig-like_fold"/>
</dbReference>
<accession>A0A4P7C118</accession>
<dbReference type="OrthoDB" id="6056921at2"/>
<dbReference type="RefSeq" id="WP_134359324.1">
    <property type="nucleotide sequence ID" value="NZ_CP038033.1"/>
</dbReference>
<dbReference type="KEGG" id="nwr:E3U44_17300"/>
<keyword evidence="2" id="KW-1185">Reference proteome</keyword>
<proteinExistence type="predicted"/>
<dbReference type="Gene3D" id="2.60.120.380">
    <property type="match status" value="1"/>
</dbReference>
<dbReference type="Gene3D" id="2.60.40.10">
    <property type="entry name" value="Immunoglobulins"/>
    <property type="match status" value="1"/>
</dbReference>
<name>A0A4P7C118_9GAMM</name>
<gene>
    <name evidence="1" type="ORF">E3U44_17300</name>
</gene>
<sequence>MPGDSDFFTFEVPNPHARVTVSTIGETNTTGRLFKLNESDGRFTYQNIRDFHSGFDLNFLISKALEKGTYCVEVTGHNNDDVGDYLFQTTGAFIPAGSCSGEAVSLSATSLDFGAVPQRNVRRKLIILENTGEEPLFIDSVTLAGTNPAQFGIVNDTCSGHILQPAQLKGRKRCSLRPAFAPLGPVGLKTANLLISCNAPDSLPLKVKLKGHGFIRQ</sequence>
<dbReference type="AlphaFoldDB" id="A0A4P7C118"/>
<evidence type="ECO:0000313" key="1">
    <source>
        <dbReference type="EMBL" id="QBQ56071.1"/>
    </source>
</evidence>
<protein>
    <submittedName>
        <fullName evidence="1">Uncharacterized protein</fullName>
    </submittedName>
</protein>
<organism evidence="1 2">
    <name type="scientific">Nitrosococcus wardiae</name>
    <dbReference type="NCBI Taxonomy" id="1814290"/>
    <lineage>
        <taxon>Bacteria</taxon>
        <taxon>Pseudomonadati</taxon>
        <taxon>Pseudomonadota</taxon>
        <taxon>Gammaproteobacteria</taxon>
        <taxon>Chromatiales</taxon>
        <taxon>Chromatiaceae</taxon>
        <taxon>Nitrosococcus</taxon>
    </lineage>
</organism>
<dbReference type="EMBL" id="CP038033">
    <property type="protein sequence ID" value="QBQ56071.1"/>
    <property type="molecule type" value="Genomic_DNA"/>
</dbReference>